<evidence type="ECO:0000259" key="3">
    <source>
        <dbReference type="Pfam" id="PF02525"/>
    </source>
</evidence>
<sequence length="203" mass="22160">MHALIVVAHPNPQSLTHNLARQIAEGLTAVDSSNTYEIADLSAQGFDPRFGTADMAVHHREAAAPADVLAEQARIDRADALVLVFPVYWWSMPALLKGWIDRVFSNGWAFDFSLDTPFVQKLGHLRVHLVGVGGADAGSFARHGYDEAMKTQIDHGIFEYCGARVVTSELLLDSEVQAPQIHLKAARALGRNLFTSSEVTEAV</sequence>
<comment type="similarity">
    <text evidence="1">Belongs to the NAD(P)H dehydrogenase (quinone) family.</text>
</comment>
<dbReference type="EMBL" id="MOBQ01000022">
    <property type="protein sequence ID" value="RON44306.1"/>
    <property type="molecule type" value="Genomic_DNA"/>
</dbReference>
<evidence type="ECO:0000256" key="2">
    <source>
        <dbReference type="ARBA" id="ARBA00023002"/>
    </source>
</evidence>
<dbReference type="GO" id="GO:0003955">
    <property type="term" value="F:NAD(P)H dehydrogenase (quinone) activity"/>
    <property type="evidence" value="ECO:0007669"/>
    <property type="project" value="TreeGrafter"/>
</dbReference>
<keyword evidence="2" id="KW-0560">Oxidoreductase</keyword>
<organism evidence="4 5">
    <name type="scientific">Pseudomonas frederiksbergensis</name>
    <dbReference type="NCBI Taxonomy" id="104087"/>
    <lineage>
        <taxon>Bacteria</taxon>
        <taxon>Pseudomonadati</taxon>
        <taxon>Pseudomonadota</taxon>
        <taxon>Gammaproteobacteria</taxon>
        <taxon>Pseudomonadales</taxon>
        <taxon>Pseudomonadaceae</taxon>
        <taxon>Pseudomonas</taxon>
    </lineage>
</organism>
<dbReference type="RefSeq" id="WP_123511829.1">
    <property type="nucleotide sequence ID" value="NZ_MOBQ01000022.1"/>
</dbReference>
<dbReference type="InterPro" id="IPR029039">
    <property type="entry name" value="Flavoprotein-like_sf"/>
</dbReference>
<evidence type="ECO:0000313" key="5">
    <source>
        <dbReference type="Proteomes" id="UP000285349"/>
    </source>
</evidence>
<evidence type="ECO:0000256" key="1">
    <source>
        <dbReference type="ARBA" id="ARBA00006252"/>
    </source>
</evidence>
<gene>
    <name evidence="4" type="ORF">BK666_18315</name>
</gene>
<dbReference type="InterPro" id="IPR003680">
    <property type="entry name" value="Flavodoxin_fold"/>
</dbReference>
<dbReference type="Proteomes" id="UP000285349">
    <property type="component" value="Unassembled WGS sequence"/>
</dbReference>
<proteinExistence type="inferred from homology"/>
<dbReference type="GO" id="GO:0005829">
    <property type="term" value="C:cytosol"/>
    <property type="evidence" value="ECO:0007669"/>
    <property type="project" value="TreeGrafter"/>
</dbReference>
<dbReference type="SUPFAM" id="SSF52218">
    <property type="entry name" value="Flavoproteins"/>
    <property type="match status" value="1"/>
</dbReference>
<dbReference type="Gene3D" id="3.40.50.360">
    <property type="match status" value="1"/>
</dbReference>
<protein>
    <submittedName>
        <fullName evidence="4">NAD(P)H dehydrogenase</fullName>
    </submittedName>
</protein>
<reference evidence="4 5" key="1">
    <citation type="submission" date="2016-10" db="EMBL/GenBank/DDBJ databases">
        <title>Comparative genome analysis of multiple Pseudomonas spp. focuses on biocontrol and plant growth promoting traits.</title>
        <authorList>
            <person name="Tao X.-Y."/>
            <person name="Taylor C.G."/>
        </authorList>
    </citation>
    <scope>NUCLEOTIDE SEQUENCE [LARGE SCALE GENOMIC DNA]</scope>
    <source>
        <strain evidence="4 5">37A10</strain>
    </source>
</reference>
<comment type="caution">
    <text evidence="4">The sequence shown here is derived from an EMBL/GenBank/DDBJ whole genome shotgun (WGS) entry which is preliminary data.</text>
</comment>
<evidence type="ECO:0000313" key="4">
    <source>
        <dbReference type="EMBL" id="RON44306.1"/>
    </source>
</evidence>
<dbReference type="PANTHER" id="PTHR10204">
    <property type="entry name" value="NAD P H OXIDOREDUCTASE-RELATED"/>
    <property type="match status" value="1"/>
</dbReference>
<dbReference type="InterPro" id="IPR051545">
    <property type="entry name" value="NAD(P)H_dehydrogenase_qn"/>
</dbReference>
<accession>A0A423K158</accession>
<dbReference type="PANTHER" id="PTHR10204:SF34">
    <property type="entry name" value="NAD(P)H DEHYDROGENASE [QUINONE] 1 ISOFORM 1"/>
    <property type="match status" value="1"/>
</dbReference>
<feature type="domain" description="Flavodoxin-like fold" evidence="3">
    <location>
        <begin position="1"/>
        <end position="187"/>
    </location>
</feature>
<dbReference type="AlphaFoldDB" id="A0A423K158"/>
<dbReference type="OrthoDB" id="9798454at2"/>
<name>A0A423K158_9PSED</name>
<dbReference type="Pfam" id="PF02525">
    <property type="entry name" value="Flavodoxin_2"/>
    <property type="match status" value="1"/>
</dbReference>